<feature type="transmembrane region" description="Helical" evidence="6">
    <location>
        <begin position="828"/>
        <end position="850"/>
    </location>
</feature>
<evidence type="ECO:0008006" key="10">
    <source>
        <dbReference type="Google" id="ProtNLM"/>
    </source>
</evidence>
<evidence type="ECO:0000313" key="8">
    <source>
        <dbReference type="EMBL" id="CAB3411468.1"/>
    </source>
</evidence>
<comment type="subcellular location">
    <subcellularLocation>
        <location evidence="1">Membrane</location>
    </subcellularLocation>
</comment>
<feature type="region of interest" description="Disordered" evidence="5">
    <location>
        <begin position="864"/>
        <end position="888"/>
    </location>
</feature>
<feature type="transmembrane region" description="Helical" evidence="6">
    <location>
        <begin position="669"/>
        <end position="690"/>
    </location>
</feature>
<feature type="transmembrane region" description="Helical" evidence="6">
    <location>
        <begin position="587"/>
        <end position="611"/>
    </location>
</feature>
<sequence length="888" mass="98811">MRHLLPICASLLLADLAHSLTYSFSFEDDDQSNFLSTYSLTAQIIIYFHNDGSARFTTTVANPYPLHFSLYANGRNCGIVIDQCSFLIGIGENMKIEIKKANMVSDVVNFVNYGSESNLQLALVGCSQYPTITCISGEQYSTDSRGKVFKDTLCFCSKQISSCTKSTPTDDWFNDHNDACKDDITSGNNNIYEHELNKVPDRFTTQLTTSTTTKKPPTTGTPSTSTKAASTSSTSVQTSTTTSELPATVDPNSIPTLKNLSDSGVGINNVSTVLNDTLWYSQQGADLDSTQVGEIAIILNNCANLRGLSAENSIGILKNLDNVLLVDDETMRMSGSSSDMMLGMLPTMVDNTKDEQINYLDGQNLGFTAKKIDCSKRVQDEGLLDVGNVFEIINSTDKTSKNSIMIPLSDLCSTETVSHVYFTIYRKSTLFVGPQIYRPYKPKSKTIAESDQIRSFLSVIRRDEVGTTTPNPNDLIPPSPCNRQVALPEAPVMTATLLNNGRRVSRATTADAPMAILRFNISDIIKPLHGNFKVTWWDIGRQKWATERNCEIISENDGILEAKCLHLTDFAIIVDALLNDPNVCNTALIVLGYAVNCFSIVSLVFLTGLSITSLNKALSKTSFYNNYIRASTYSRRDYITLAFRLDLLLFYILFTIFANQSVSGDMCTMMASIMYMMLLCSLFLTMFQGIRNALTFGNQSRNSYYNMITSLPVVLFLSVVVPFTLSTTLLVFTTFFDRQDCFCWVRPDYIVVGIIVPVSLLILNSIGCTSYIVYKVFFGMRRRLSTSGNHHHDPHIISKVVSILIMQVSLGLPWILQFLTLYSPYTTLWHYLFTIVMGSQGTMLLLIFAYKTYQSRQCCAIRDATPPPNFQNGNRLSDTSTDSDLRSY</sequence>
<protein>
    <recommendedName>
        <fullName evidence="10">GPS domain-containing protein</fullName>
    </recommendedName>
</protein>
<evidence type="ECO:0000256" key="5">
    <source>
        <dbReference type="SAM" id="MobiDB-lite"/>
    </source>
</evidence>
<dbReference type="InterPro" id="IPR046338">
    <property type="entry name" value="GAIN_dom_sf"/>
</dbReference>
<keyword evidence="9" id="KW-1185">Reference proteome</keyword>
<organism evidence="8 9">
    <name type="scientific">Caenorhabditis bovis</name>
    <dbReference type="NCBI Taxonomy" id="2654633"/>
    <lineage>
        <taxon>Eukaryota</taxon>
        <taxon>Metazoa</taxon>
        <taxon>Ecdysozoa</taxon>
        <taxon>Nematoda</taxon>
        <taxon>Chromadorea</taxon>
        <taxon>Rhabditida</taxon>
        <taxon>Rhabditina</taxon>
        <taxon>Rhabditomorpha</taxon>
        <taxon>Rhabditoidea</taxon>
        <taxon>Rhabditidae</taxon>
        <taxon>Peloderinae</taxon>
        <taxon>Caenorhabditis</taxon>
    </lineage>
</organism>
<feature type="transmembrane region" description="Helical" evidence="6">
    <location>
        <begin position="795"/>
        <end position="816"/>
    </location>
</feature>
<evidence type="ECO:0000256" key="3">
    <source>
        <dbReference type="ARBA" id="ARBA00022989"/>
    </source>
</evidence>
<dbReference type="OrthoDB" id="5870749at2759"/>
<reference evidence="8 9" key="1">
    <citation type="submission" date="2020-04" db="EMBL/GenBank/DDBJ databases">
        <authorList>
            <person name="Laetsch R D."/>
            <person name="Stevens L."/>
            <person name="Kumar S."/>
            <person name="Blaxter L. M."/>
        </authorList>
    </citation>
    <scope>NUCLEOTIDE SEQUENCE [LARGE SCALE GENOMIC DNA]</scope>
</reference>
<feature type="region of interest" description="Disordered" evidence="5">
    <location>
        <begin position="202"/>
        <end position="254"/>
    </location>
</feature>
<comment type="caution">
    <text evidence="8">The sequence shown here is derived from an EMBL/GenBank/DDBJ whole genome shotgun (WGS) entry which is preliminary data.</text>
</comment>
<dbReference type="Gene3D" id="2.60.220.50">
    <property type="match status" value="1"/>
</dbReference>
<feature type="transmembrane region" description="Helical" evidence="6">
    <location>
        <begin position="748"/>
        <end position="774"/>
    </location>
</feature>
<evidence type="ECO:0000313" key="9">
    <source>
        <dbReference type="Proteomes" id="UP000494206"/>
    </source>
</evidence>
<feature type="compositionally biased region" description="Low complexity" evidence="5">
    <location>
        <begin position="204"/>
        <end position="243"/>
    </location>
</feature>
<evidence type="ECO:0000256" key="2">
    <source>
        <dbReference type="ARBA" id="ARBA00022692"/>
    </source>
</evidence>
<gene>
    <name evidence="8" type="ORF">CBOVIS_LOCUS12859</name>
</gene>
<evidence type="ECO:0000256" key="6">
    <source>
        <dbReference type="SAM" id="Phobius"/>
    </source>
</evidence>
<evidence type="ECO:0000256" key="1">
    <source>
        <dbReference type="ARBA" id="ARBA00004370"/>
    </source>
</evidence>
<dbReference type="InterPro" id="IPR000203">
    <property type="entry name" value="GPS"/>
</dbReference>
<dbReference type="GO" id="GO:0005886">
    <property type="term" value="C:plasma membrane"/>
    <property type="evidence" value="ECO:0007669"/>
    <property type="project" value="TreeGrafter"/>
</dbReference>
<dbReference type="SMART" id="SM00303">
    <property type="entry name" value="GPS"/>
    <property type="match status" value="1"/>
</dbReference>
<dbReference type="AlphaFoldDB" id="A0A8S1FED3"/>
<evidence type="ECO:0000256" key="7">
    <source>
        <dbReference type="SAM" id="SignalP"/>
    </source>
</evidence>
<keyword evidence="7" id="KW-0732">Signal</keyword>
<name>A0A8S1FED3_9PELO</name>
<dbReference type="EMBL" id="CADEPM010000013">
    <property type="protein sequence ID" value="CAB3411468.1"/>
    <property type="molecule type" value="Genomic_DNA"/>
</dbReference>
<keyword evidence="3 6" id="KW-1133">Transmembrane helix</keyword>
<feature type="signal peptide" evidence="7">
    <location>
        <begin position="1"/>
        <end position="19"/>
    </location>
</feature>
<keyword evidence="4 6" id="KW-0472">Membrane</keyword>
<dbReference type="PANTHER" id="PTHR12011">
    <property type="entry name" value="ADHESION G-PROTEIN COUPLED RECEPTOR"/>
    <property type="match status" value="1"/>
</dbReference>
<dbReference type="Proteomes" id="UP000494206">
    <property type="component" value="Unassembled WGS sequence"/>
</dbReference>
<evidence type="ECO:0000256" key="4">
    <source>
        <dbReference type="ARBA" id="ARBA00023136"/>
    </source>
</evidence>
<feature type="transmembrane region" description="Helical" evidence="6">
    <location>
        <begin position="638"/>
        <end position="657"/>
    </location>
</feature>
<accession>A0A8S1FED3</accession>
<keyword evidence="2 6" id="KW-0812">Transmembrane</keyword>
<dbReference type="PANTHER" id="PTHR12011:SF465">
    <property type="entry name" value="GPS DOMAIN-CONTAINING PROTEIN"/>
    <property type="match status" value="1"/>
</dbReference>
<proteinExistence type="predicted"/>
<feature type="chain" id="PRO_5035936278" description="GPS domain-containing protein" evidence="7">
    <location>
        <begin position="20"/>
        <end position="888"/>
    </location>
</feature>
<feature type="transmembrane region" description="Helical" evidence="6">
    <location>
        <begin position="711"/>
        <end position="736"/>
    </location>
</feature>